<feature type="signal peptide" evidence="3">
    <location>
        <begin position="1"/>
        <end position="23"/>
    </location>
</feature>
<keyword evidence="1" id="KW-0998">Cell outer membrane</keyword>
<comment type="subcellular location">
    <subcellularLocation>
        <location evidence="1">Cell outer membrane</location>
        <topology evidence="1">Multi-pass membrane protein</topology>
    </subcellularLocation>
</comment>
<keyword evidence="1" id="KW-1134">Transmembrane beta strand</keyword>
<feature type="domain" description="TonB-dependent receptor plug" evidence="5">
    <location>
        <begin position="119"/>
        <end position="225"/>
    </location>
</feature>
<feature type="domain" description="TonB-dependent receptor-like beta-barrel" evidence="4">
    <location>
        <begin position="476"/>
        <end position="857"/>
    </location>
</feature>
<keyword evidence="1" id="KW-0812">Transmembrane</keyword>
<protein>
    <submittedName>
        <fullName evidence="6">TonB-linked outer membrane protein, SusC/RagA family</fullName>
    </submittedName>
</protein>
<dbReference type="NCBIfam" id="TIGR04057">
    <property type="entry name" value="SusC_RagA_signa"/>
    <property type="match status" value="1"/>
</dbReference>
<keyword evidence="2" id="KW-0798">TonB box</keyword>
<dbReference type="PROSITE" id="PS52016">
    <property type="entry name" value="TONB_DEPENDENT_REC_3"/>
    <property type="match status" value="1"/>
</dbReference>
<dbReference type="STRING" id="413434.SAMN04488132_107103"/>
<evidence type="ECO:0000313" key="7">
    <source>
        <dbReference type="Proteomes" id="UP000190888"/>
    </source>
</evidence>
<name>A0A1T4Q302_9BACT</name>
<keyword evidence="7" id="KW-1185">Reference proteome</keyword>
<feature type="chain" id="PRO_5010518506" evidence="3">
    <location>
        <begin position="24"/>
        <end position="1039"/>
    </location>
</feature>
<dbReference type="EMBL" id="FUWH01000007">
    <property type="protein sequence ID" value="SJZ97871.1"/>
    <property type="molecule type" value="Genomic_DNA"/>
</dbReference>
<evidence type="ECO:0000259" key="4">
    <source>
        <dbReference type="Pfam" id="PF00593"/>
    </source>
</evidence>
<dbReference type="InterPro" id="IPR037066">
    <property type="entry name" value="Plug_dom_sf"/>
</dbReference>
<dbReference type="SUPFAM" id="SSF56935">
    <property type="entry name" value="Porins"/>
    <property type="match status" value="1"/>
</dbReference>
<dbReference type="Pfam" id="PF00593">
    <property type="entry name" value="TonB_dep_Rec_b-barrel"/>
    <property type="match status" value="1"/>
</dbReference>
<dbReference type="Pfam" id="PF07715">
    <property type="entry name" value="Plug"/>
    <property type="match status" value="1"/>
</dbReference>
<dbReference type="SUPFAM" id="SSF49464">
    <property type="entry name" value="Carboxypeptidase regulatory domain-like"/>
    <property type="match status" value="1"/>
</dbReference>
<evidence type="ECO:0000259" key="5">
    <source>
        <dbReference type="Pfam" id="PF07715"/>
    </source>
</evidence>
<dbReference type="Gene3D" id="2.170.130.10">
    <property type="entry name" value="TonB-dependent receptor, plug domain"/>
    <property type="match status" value="1"/>
</dbReference>
<keyword evidence="3" id="KW-0732">Signal</keyword>
<dbReference type="InterPro" id="IPR012910">
    <property type="entry name" value="Plug_dom"/>
</dbReference>
<evidence type="ECO:0000256" key="2">
    <source>
        <dbReference type="RuleBase" id="RU003357"/>
    </source>
</evidence>
<dbReference type="InterPro" id="IPR023996">
    <property type="entry name" value="TonB-dep_OMP_SusC/RagA"/>
</dbReference>
<dbReference type="AlphaFoldDB" id="A0A1T4Q302"/>
<reference evidence="6 7" key="1">
    <citation type="submission" date="2017-02" db="EMBL/GenBank/DDBJ databases">
        <authorList>
            <person name="Peterson S.W."/>
        </authorList>
    </citation>
    <scope>NUCLEOTIDE SEQUENCE [LARGE SCALE GENOMIC DNA]</scope>
    <source>
        <strain evidence="6 7">DSM 22335</strain>
    </source>
</reference>
<keyword evidence="1 2" id="KW-0472">Membrane</keyword>
<comment type="similarity">
    <text evidence="1 2">Belongs to the TonB-dependent receptor family.</text>
</comment>
<evidence type="ECO:0000313" key="6">
    <source>
        <dbReference type="EMBL" id="SJZ97871.1"/>
    </source>
</evidence>
<dbReference type="InterPro" id="IPR008969">
    <property type="entry name" value="CarboxyPept-like_regulatory"/>
</dbReference>
<proteinExistence type="inferred from homology"/>
<gene>
    <name evidence="6" type="ORF">SAMN04488132_107103</name>
</gene>
<dbReference type="NCBIfam" id="TIGR04056">
    <property type="entry name" value="OMP_RagA_SusC"/>
    <property type="match status" value="1"/>
</dbReference>
<dbReference type="RefSeq" id="WP_078831877.1">
    <property type="nucleotide sequence ID" value="NZ_FUWH01000007.1"/>
</dbReference>
<dbReference type="Proteomes" id="UP000190888">
    <property type="component" value="Unassembled WGS sequence"/>
</dbReference>
<dbReference type="Pfam" id="PF13715">
    <property type="entry name" value="CarbopepD_reg_2"/>
    <property type="match status" value="1"/>
</dbReference>
<keyword evidence="1" id="KW-0813">Transport</keyword>
<dbReference type="InterPro" id="IPR000531">
    <property type="entry name" value="Beta-barrel_TonB"/>
</dbReference>
<dbReference type="InterPro" id="IPR023997">
    <property type="entry name" value="TonB-dep_OMP_SusC/RagA_CS"/>
</dbReference>
<dbReference type="GO" id="GO:0009279">
    <property type="term" value="C:cell outer membrane"/>
    <property type="evidence" value="ECO:0007669"/>
    <property type="project" value="UniProtKB-SubCell"/>
</dbReference>
<sequence>MKCKFLLCCALLLLQGLFTAVTAQNIPVTGKVTSKKTGEPLAGATVSVKGTSAATLTDENGKFGINAKSGATLLITYQGMIDAEKTISGAGTVNIQLEENNTATLSDVVVIGYGTQKKSVVTGAISSVKAADIENQQINRIEQALQGRTSGVTIASTSGSPGAAATVRVRGVTSINANNPLWVIDGVIVDNGGIGYLNTNDIESIEVLKDAASAAIYGTRGAAGVILVTTKKGKAGTMRVNYNGYYGTQAPAKRLDLLDATQYATLRNEAAVNGGGAPIFTNPSSFGKGTDWQSVIFNESAPIQNHEVSLSGGGEKSTYYASFGYFSQTGIVASDISNWKRYSLRLNSTHKIGNYITFAQNLGFARTRNQGISTNTEFGGPLSSAINLDPITPVVITDPAIANAAPYSTQPVVRDDLGRPYGISQYVQQEMTNPAAFMRTQRGNFSSADDIVGNAYVEVEPIKGLKIRSTLGAKLSYWGGDSYRPVYYLNAAQQSTNNQFTRNSNQLFNWNIENTISYTKSIDKHNFTILAAQGAYRENFTSGLSVTKSNLPVTTFEDASMNFNVATANVTASASEGTVHAISSLFGRLNYNFDEKYLVSAIVRRDGSSRFGANHQYGIFPSGSIGWVPTREEFWRPNNILNTLKVRASYGVNGSDEIGNFGYVSTIGGGRNYPFGVDNLQTGYSPNAPSNPDLKWEQTSQLDLGFDAVLFRNLTLSFDWYYKKTTGILRSVTLPGYVGSTGSPVANIADMNNKGVEIELGYRKEIGKLNFDVRGNVGFVKNEVTYLGDNIAFIGTGANFQNSDFDLQRTSVGLPYNYFFGFRTAGIFQNQKQIDDYVGGPSNTKIQPNAKPGDFRWVDANNDGRINGDDRVMLGNAIPTMTYGITLNMNYKNFDFLLFGQGVSGNKIYQGLRRLDIPSANWQTKALNRWTGENTSNSFPRLSTNDANRNFAYPSDFTLESGAYFRIKTLQVGYTLPRSITSKAGIQRVRFYLSSNNLLTITKYTGYDPEVGGAQDVFGSDNGVYPQSRSFLFGVNIGF</sequence>
<dbReference type="Gene3D" id="2.60.40.1120">
    <property type="entry name" value="Carboxypeptidase-like, regulatory domain"/>
    <property type="match status" value="1"/>
</dbReference>
<dbReference type="OrthoDB" id="9768177at2"/>
<accession>A0A1T4Q302</accession>
<dbReference type="InterPro" id="IPR039426">
    <property type="entry name" value="TonB-dep_rcpt-like"/>
</dbReference>
<evidence type="ECO:0000256" key="3">
    <source>
        <dbReference type="SAM" id="SignalP"/>
    </source>
</evidence>
<organism evidence="6 7">
    <name type="scientific">Sediminibacterium ginsengisoli</name>
    <dbReference type="NCBI Taxonomy" id="413434"/>
    <lineage>
        <taxon>Bacteria</taxon>
        <taxon>Pseudomonadati</taxon>
        <taxon>Bacteroidota</taxon>
        <taxon>Chitinophagia</taxon>
        <taxon>Chitinophagales</taxon>
        <taxon>Chitinophagaceae</taxon>
        <taxon>Sediminibacterium</taxon>
    </lineage>
</organism>
<evidence type="ECO:0000256" key="1">
    <source>
        <dbReference type="PROSITE-ProRule" id="PRU01360"/>
    </source>
</evidence>